<comment type="cofactor">
    <cofactor evidence="1">
        <name>FAD</name>
        <dbReference type="ChEBI" id="CHEBI:57692"/>
    </cofactor>
</comment>
<keyword evidence="2" id="KW-0285">Flavoprotein</keyword>
<dbReference type="PATRIC" id="fig|1527444.3.peg.409"/>
<evidence type="ECO:0000256" key="2">
    <source>
        <dbReference type="ARBA" id="ARBA00022630"/>
    </source>
</evidence>
<proteinExistence type="inferred from homology"/>
<accession>A0A086CHY4</accession>
<dbReference type="Gene3D" id="3.30.9.10">
    <property type="entry name" value="D-Amino Acid Oxidase, subunit A, domain 2"/>
    <property type="match status" value="1"/>
</dbReference>
<evidence type="ECO:0000256" key="1">
    <source>
        <dbReference type="ARBA" id="ARBA00001974"/>
    </source>
</evidence>
<dbReference type="EMBL" id="JPSP01000003">
    <property type="protein sequence ID" value="KFF41798.1"/>
    <property type="molecule type" value="Genomic_DNA"/>
</dbReference>
<dbReference type="Pfam" id="PF01266">
    <property type="entry name" value="DAO"/>
    <property type="match status" value="1"/>
</dbReference>
<evidence type="ECO:0000313" key="7">
    <source>
        <dbReference type="EMBL" id="KFF41798.1"/>
    </source>
</evidence>
<sequence length="396" mass="44338">MYDFVIIGGGIVGLSVGMSLGKRFPSKSILIIEKEDKIAAHQTGHNSGVIHSGIYYKPNSFKAEFTRKGNQSIVEFCQTYDLPYKVCGKFIVATRKSELSALQNLYQQGLKNGLEVEKVSAEEIKEKEPYINCLEGIKVEKAGITDYTKICQKYIDLIQEQGGELKLNTKVINIRNIQNNKILETTQGEIKAKFMINCAGLYSDFITKLDGFRPPAQIIPFRGEYYQLKPNKNYLVNSLIYPVPNPEFPFLGVHFTRMIDGSVHAGPNAVLSLKREGYKKTDFDAKEFFEIVTYKGFWKLVQKHTNEGVKEIIRSFSKTAFVKSLQQLIPEITINDVVSCEAGVRAQALKNNGSLVDDFLIIQNKNSLHVCNAPSPAATASLEIGKYIVNQISEQG</sequence>
<dbReference type="NCBIfam" id="NF008726">
    <property type="entry name" value="PRK11728.1"/>
    <property type="match status" value="1"/>
</dbReference>
<evidence type="ECO:0000256" key="5">
    <source>
        <dbReference type="ARBA" id="ARBA00037941"/>
    </source>
</evidence>
<dbReference type="SUPFAM" id="SSF51905">
    <property type="entry name" value="FAD/NAD(P)-binding domain"/>
    <property type="match status" value="1"/>
</dbReference>
<dbReference type="AlphaFoldDB" id="A0A086CHY4"/>
<keyword evidence="4 7" id="KW-0560">Oxidoreductase</keyword>
<dbReference type="PANTHER" id="PTHR43104">
    <property type="entry name" value="L-2-HYDROXYGLUTARATE DEHYDROGENASE, MITOCHONDRIAL"/>
    <property type="match status" value="1"/>
</dbReference>
<feature type="domain" description="FAD dependent oxidoreductase" evidence="6">
    <location>
        <begin position="3"/>
        <end position="389"/>
    </location>
</feature>
<evidence type="ECO:0000313" key="8">
    <source>
        <dbReference type="Proteomes" id="UP000028922"/>
    </source>
</evidence>
<dbReference type="PANTHER" id="PTHR43104:SF2">
    <property type="entry name" value="L-2-HYDROXYGLUTARATE DEHYDROGENASE, MITOCHONDRIAL"/>
    <property type="match status" value="1"/>
</dbReference>
<dbReference type="GO" id="GO:0047545">
    <property type="term" value="F:(S)-2-hydroxyglutarate dehydrogenase activity"/>
    <property type="evidence" value="ECO:0007669"/>
    <property type="project" value="TreeGrafter"/>
</dbReference>
<dbReference type="STRING" id="1527444.ucyna2_00427"/>
<dbReference type="GO" id="GO:0005737">
    <property type="term" value="C:cytoplasm"/>
    <property type="evidence" value="ECO:0007669"/>
    <property type="project" value="TreeGrafter"/>
</dbReference>
<comment type="similarity">
    <text evidence="5">Belongs to the L2HGDH family.</text>
</comment>
<dbReference type="Proteomes" id="UP000028922">
    <property type="component" value="Unassembled WGS sequence"/>
</dbReference>
<evidence type="ECO:0000256" key="4">
    <source>
        <dbReference type="ARBA" id="ARBA00023002"/>
    </source>
</evidence>
<dbReference type="EC" id="1.1.3.-" evidence="7"/>
<name>A0A086CHY4_9CHRO</name>
<reference evidence="7 8" key="1">
    <citation type="submission" date="2014-08" db="EMBL/GenBank/DDBJ databases">
        <title>Comparative genomics reveals surprising divergence of two closely related strains of uncultivated UCYN-A cyanobacteria.</title>
        <authorList>
            <person name="Bombar D."/>
            <person name="Heller P."/>
            <person name="Sanchez-Baracaldo P."/>
            <person name="Carter B.J."/>
            <person name="Zert J.P."/>
        </authorList>
    </citation>
    <scope>NUCLEOTIDE SEQUENCE [LARGE SCALE GENOMIC DNA]</scope>
</reference>
<gene>
    <name evidence="7" type="ORF">ucyna2_00427</name>
</gene>
<evidence type="ECO:0000256" key="3">
    <source>
        <dbReference type="ARBA" id="ARBA00022827"/>
    </source>
</evidence>
<keyword evidence="3" id="KW-0274">FAD</keyword>
<evidence type="ECO:0000259" key="6">
    <source>
        <dbReference type="Pfam" id="PF01266"/>
    </source>
</evidence>
<comment type="caution">
    <text evidence="7">The sequence shown here is derived from an EMBL/GenBank/DDBJ whole genome shotgun (WGS) entry which is preliminary data.</text>
</comment>
<dbReference type="InterPro" id="IPR006076">
    <property type="entry name" value="FAD-dep_OxRdtase"/>
</dbReference>
<organism evidence="7 8">
    <name type="scientific">Candidatus Atelocyanobacterium thalassa isolate SIO64986</name>
    <dbReference type="NCBI Taxonomy" id="1527444"/>
    <lineage>
        <taxon>Bacteria</taxon>
        <taxon>Bacillati</taxon>
        <taxon>Cyanobacteriota</taxon>
        <taxon>Cyanophyceae</taxon>
        <taxon>Oscillatoriophycideae</taxon>
        <taxon>Chroococcales</taxon>
        <taxon>Aphanothecaceae</taxon>
        <taxon>Candidatus Atelocyanobacterium</taxon>
        <taxon>Candidatus Atelocyanobacterium thalassae</taxon>
    </lineage>
</organism>
<protein>
    <submittedName>
        <fullName evidence="7">Putative dehydrogenase</fullName>
        <ecNumber evidence="7">1.1.3.-</ecNumber>
    </submittedName>
</protein>
<dbReference type="eggNOG" id="COG0579">
    <property type="taxonomic scope" value="Bacteria"/>
</dbReference>
<dbReference type="InterPro" id="IPR036188">
    <property type="entry name" value="FAD/NAD-bd_sf"/>
</dbReference>
<dbReference type="Gene3D" id="3.50.50.60">
    <property type="entry name" value="FAD/NAD(P)-binding domain"/>
    <property type="match status" value="1"/>
</dbReference>